<keyword evidence="6" id="KW-0539">Nucleus</keyword>
<gene>
    <name evidence="11" type="ORF">DSTB1V02_LOCUS2543</name>
</gene>
<dbReference type="InterPro" id="IPR051608">
    <property type="entry name" value="RQC_Subunit_NEMF"/>
</dbReference>
<evidence type="ECO:0008006" key="13">
    <source>
        <dbReference type="Google" id="ProtNLM"/>
    </source>
</evidence>
<keyword evidence="12" id="KW-1185">Reference proteome</keyword>
<evidence type="ECO:0000256" key="5">
    <source>
        <dbReference type="ARBA" id="ARBA00023054"/>
    </source>
</evidence>
<evidence type="ECO:0000313" key="11">
    <source>
        <dbReference type="EMBL" id="CAD7242585.1"/>
    </source>
</evidence>
<reference evidence="11" key="1">
    <citation type="submission" date="2020-11" db="EMBL/GenBank/DDBJ databases">
        <authorList>
            <person name="Tran Van P."/>
        </authorList>
    </citation>
    <scope>NUCLEOTIDE SEQUENCE</scope>
</reference>
<sequence length="1045" mass="118448">MPLLVGMRVHQVYDVDSKTYLIRLHRQDEKSVLVLESGNRIHTTTYDWPKHPAPSGFAMKLRKHISNKRLESITQLGMDRILDLQFGSGEVAFHIILELYDRGNIALTDHEYTILNILRPRGEGEDVRFRVSEKYPINQVQPPRGQLTIERLEEIFATAKSGENLKKILNPHLECGPGVLEHCLLSAGFPKNAGVGKGFDPKQDYPRLASALQEAEDFLHKAASQPFKGYIIQKEEVRTVAEGDDGAEKGKFLSFHEFYPMLFKQHEGMPFLEFLTFDQAVDEFFSKLESQKLDLKVVQQEKEAMKKLQNIRLDHEKRLEGLLKTQALDRRKAELIQANLDLVEKALLVVRSAIGNKMSWRRIDELVEEAKAAGDPVASCIHGLKLEINHFTMRLTYPFEHFEGEEEEDDGLPRMMDVDIDLDLSAFANARSAEKKAKQTLKEAATIALVKKSRKTFWFEKFYWFISSENYLGSTQNNILSVCSVIGGRDQQQNEVIVKRYMKANDIYVHADIHGASSVVIKNPSGNPVPPKTLNEAGVMAVCYSMAWEAKVVTSAWWVHATQVSKTAPTGEYLTTGSFMIRGKKSYLLPAHLVMGFGFLFKITETSIELHKDERKIRGHEDDGMSMTSSESEQDIEIPLDEDEVDEEEPHSNQEVNESQQEEKADSENFEDGENQDEKLQDEEQKQSEDEKEKSSSETSDGEKEGEGEKEMKEFEFPDTVVDIQHVSGDRFKIQSSSKEPEEGAEQVVYLGDDKPLIVSTSQKGKKAHLPSKTGTGLAGGNKQEQKNPEQPAVKGRQLPEWKQQMKDEQGQGKGKQSQKRKLKKIKEKYKDQDEEDRRLMTEMLHSSKKESKGKRRKAKNKEKGQQGDDKLSGKKGNKPPPQPKNAQAPAPGDLDEEDLALDEEEKAREDEDQILLNMLTGIPHSEDELLFAVSVCAPYNTLLNYKYKVKLLPGTGKRGKGAKTALNMFINDKTATQREKDLLKSVKDQDLARNIPGRVKLAAPQLQKHKKMVLTDSDKCIIQALRKEKGYSLNKILQEYPSRQ</sequence>
<dbReference type="GO" id="GO:0043023">
    <property type="term" value="F:ribosomal large subunit binding"/>
    <property type="evidence" value="ECO:0007669"/>
    <property type="project" value="TreeGrafter"/>
</dbReference>
<proteinExistence type="inferred from homology"/>
<dbReference type="PANTHER" id="PTHR15239">
    <property type="entry name" value="NUCLEAR EXPORT MEDIATOR FACTOR NEMF"/>
    <property type="match status" value="1"/>
</dbReference>
<evidence type="ECO:0000313" key="12">
    <source>
        <dbReference type="Proteomes" id="UP000677054"/>
    </source>
</evidence>
<feature type="compositionally biased region" description="Basic residues" evidence="8">
    <location>
        <begin position="852"/>
        <end position="861"/>
    </location>
</feature>
<feature type="domain" description="NFACT RNA-binding" evidence="9">
    <location>
        <begin position="461"/>
        <end position="583"/>
    </location>
</feature>
<feature type="compositionally biased region" description="Acidic residues" evidence="8">
    <location>
        <begin position="632"/>
        <end position="649"/>
    </location>
</feature>
<evidence type="ECO:0000256" key="3">
    <source>
        <dbReference type="ARBA" id="ARBA00008318"/>
    </source>
</evidence>
<dbReference type="GO" id="GO:0005737">
    <property type="term" value="C:cytoplasm"/>
    <property type="evidence" value="ECO:0007669"/>
    <property type="project" value="UniProtKB-SubCell"/>
</dbReference>
<dbReference type="OrthoDB" id="207084at2759"/>
<feature type="compositionally biased region" description="Basic and acidic residues" evidence="8">
    <location>
        <begin position="798"/>
        <end position="811"/>
    </location>
</feature>
<dbReference type="Pfam" id="PF11923">
    <property type="entry name" value="NFACT-C"/>
    <property type="match status" value="1"/>
</dbReference>
<dbReference type="Gene3D" id="2.30.310.10">
    <property type="entry name" value="ibrinogen binding protein from staphylococcus aureus domain"/>
    <property type="match status" value="1"/>
</dbReference>
<evidence type="ECO:0000256" key="7">
    <source>
        <dbReference type="SAM" id="Coils"/>
    </source>
</evidence>
<dbReference type="EMBL" id="CAJPEV010000289">
    <property type="protein sequence ID" value="CAG0883508.1"/>
    <property type="molecule type" value="Genomic_DNA"/>
</dbReference>
<protein>
    <recommendedName>
        <fullName evidence="13">Nuclear export mediator factor NEMF</fullName>
    </recommendedName>
</protein>
<keyword evidence="4" id="KW-0963">Cytoplasm</keyword>
<feature type="compositionally biased region" description="Basic and acidic residues" evidence="8">
    <location>
        <begin position="862"/>
        <end position="873"/>
    </location>
</feature>
<feature type="coiled-coil region" evidence="7">
    <location>
        <begin position="288"/>
        <end position="325"/>
    </location>
</feature>
<dbReference type="Pfam" id="PF05670">
    <property type="entry name" value="NFACT-R_1"/>
    <property type="match status" value="1"/>
</dbReference>
<dbReference type="InterPro" id="IPR021846">
    <property type="entry name" value="NFACT-C"/>
</dbReference>
<feature type="domain" description="NFACT protein C-terminal" evidence="10">
    <location>
        <begin position="912"/>
        <end position="1002"/>
    </location>
</feature>
<evidence type="ECO:0000259" key="9">
    <source>
        <dbReference type="Pfam" id="PF05670"/>
    </source>
</evidence>
<dbReference type="GO" id="GO:1990112">
    <property type="term" value="C:RQC complex"/>
    <property type="evidence" value="ECO:0007669"/>
    <property type="project" value="TreeGrafter"/>
</dbReference>
<evidence type="ECO:0000256" key="1">
    <source>
        <dbReference type="ARBA" id="ARBA00004123"/>
    </source>
</evidence>
<dbReference type="GO" id="GO:0005634">
    <property type="term" value="C:nucleus"/>
    <property type="evidence" value="ECO:0007669"/>
    <property type="project" value="UniProtKB-SubCell"/>
</dbReference>
<dbReference type="GO" id="GO:1990116">
    <property type="term" value="P:ribosome-associated ubiquitin-dependent protein catabolic process"/>
    <property type="evidence" value="ECO:0007669"/>
    <property type="project" value="TreeGrafter"/>
</dbReference>
<feature type="compositionally biased region" description="Basic and acidic residues" evidence="8">
    <location>
        <begin position="829"/>
        <end position="851"/>
    </location>
</feature>
<dbReference type="GO" id="GO:0000049">
    <property type="term" value="F:tRNA binding"/>
    <property type="evidence" value="ECO:0007669"/>
    <property type="project" value="TreeGrafter"/>
</dbReference>
<comment type="similarity">
    <text evidence="3">Belongs to the NEMF family.</text>
</comment>
<dbReference type="Proteomes" id="UP000677054">
    <property type="component" value="Unassembled WGS sequence"/>
</dbReference>
<accession>A0A7R8X235</accession>
<dbReference type="EMBL" id="LR899806">
    <property type="protein sequence ID" value="CAD7242585.1"/>
    <property type="molecule type" value="Genomic_DNA"/>
</dbReference>
<keyword evidence="5 7" id="KW-0175">Coiled coil</keyword>
<dbReference type="PANTHER" id="PTHR15239:SF6">
    <property type="entry name" value="RIBOSOME QUALITY CONTROL COMPLEX SUBUNIT NEMF"/>
    <property type="match status" value="1"/>
</dbReference>
<dbReference type="FunFam" id="2.30.310.10:FF:000001">
    <property type="entry name" value="Nuclear export mediator factor Nemf"/>
    <property type="match status" value="1"/>
</dbReference>
<dbReference type="Pfam" id="PF05833">
    <property type="entry name" value="NFACT_N"/>
    <property type="match status" value="1"/>
</dbReference>
<dbReference type="GO" id="GO:0072344">
    <property type="term" value="P:rescue of stalled ribosome"/>
    <property type="evidence" value="ECO:0007669"/>
    <property type="project" value="TreeGrafter"/>
</dbReference>
<evidence type="ECO:0000259" key="10">
    <source>
        <dbReference type="Pfam" id="PF11923"/>
    </source>
</evidence>
<comment type="subcellular location">
    <subcellularLocation>
        <location evidence="2">Cytoplasm</location>
    </subcellularLocation>
    <subcellularLocation>
        <location evidence="1">Nucleus</location>
    </subcellularLocation>
</comment>
<evidence type="ECO:0000256" key="2">
    <source>
        <dbReference type="ARBA" id="ARBA00004496"/>
    </source>
</evidence>
<evidence type="ECO:0000256" key="8">
    <source>
        <dbReference type="SAM" id="MobiDB-lite"/>
    </source>
</evidence>
<feature type="compositionally biased region" description="Basic residues" evidence="8">
    <location>
        <begin position="817"/>
        <end position="828"/>
    </location>
</feature>
<feature type="region of interest" description="Disordered" evidence="8">
    <location>
        <begin position="614"/>
        <end position="895"/>
    </location>
</feature>
<evidence type="ECO:0000256" key="4">
    <source>
        <dbReference type="ARBA" id="ARBA00022490"/>
    </source>
</evidence>
<evidence type="ECO:0000256" key="6">
    <source>
        <dbReference type="ARBA" id="ARBA00023242"/>
    </source>
</evidence>
<feature type="compositionally biased region" description="Basic and acidic residues" evidence="8">
    <location>
        <begin position="614"/>
        <end position="623"/>
    </location>
</feature>
<feature type="compositionally biased region" description="Basic and acidic residues" evidence="8">
    <location>
        <begin position="676"/>
        <end position="716"/>
    </location>
</feature>
<dbReference type="AlphaFoldDB" id="A0A7R8X235"/>
<name>A0A7R8X235_9CRUS</name>
<dbReference type="InterPro" id="IPR008532">
    <property type="entry name" value="NFACT_RNA-bd"/>
</dbReference>
<organism evidence="11">
    <name type="scientific">Darwinula stevensoni</name>
    <dbReference type="NCBI Taxonomy" id="69355"/>
    <lineage>
        <taxon>Eukaryota</taxon>
        <taxon>Metazoa</taxon>
        <taxon>Ecdysozoa</taxon>
        <taxon>Arthropoda</taxon>
        <taxon>Crustacea</taxon>
        <taxon>Oligostraca</taxon>
        <taxon>Ostracoda</taxon>
        <taxon>Podocopa</taxon>
        <taxon>Podocopida</taxon>
        <taxon>Darwinulocopina</taxon>
        <taxon>Darwinuloidea</taxon>
        <taxon>Darwinulidae</taxon>
        <taxon>Darwinula</taxon>
    </lineage>
</organism>